<keyword evidence="7" id="KW-0413">Isomerase</keyword>
<comment type="similarity">
    <text evidence="1">Belongs to the helicase family. RecQ subfamily.</text>
</comment>
<name>Q31NN8_SYNE7</name>
<dbReference type="GO" id="GO:0003677">
    <property type="term" value="F:DNA binding"/>
    <property type="evidence" value="ECO:0007669"/>
    <property type="project" value="UniProtKB-KW"/>
</dbReference>
<dbReference type="Proteomes" id="UP000889800">
    <property type="component" value="Chromosome"/>
</dbReference>
<dbReference type="GO" id="GO:0016787">
    <property type="term" value="F:hydrolase activity"/>
    <property type="evidence" value="ECO:0007669"/>
    <property type="project" value="UniProtKB-KW"/>
</dbReference>
<feature type="domain" description="Helicase ATP-binding" evidence="10">
    <location>
        <begin position="44"/>
        <end position="217"/>
    </location>
</feature>
<dbReference type="InterPro" id="IPR011545">
    <property type="entry name" value="DEAD/DEAH_box_helicase_dom"/>
</dbReference>
<evidence type="ECO:0000259" key="11">
    <source>
        <dbReference type="PROSITE" id="PS51194"/>
    </source>
</evidence>
<dbReference type="GO" id="GO:0006310">
    <property type="term" value="P:DNA recombination"/>
    <property type="evidence" value="ECO:0007669"/>
    <property type="project" value="InterPro"/>
</dbReference>
<dbReference type="KEGG" id="syf:Synpcc7942_1301"/>
<proteinExistence type="inferred from homology"/>
<keyword evidence="13" id="KW-1185">Reference proteome</keyword>
<comment type="catalytic activity">
    <reaction evidence="8">
        <text>Couples ATP hydrolysis with the unwinding of duplex DNA by translocating in the 3'-5' direction.</text>
        <dbReference type="EC" id="5.6.2.4"/>
    </reaction>
</comment>
<dbReference type="SMART" id="SM00490">
    <property type="entry name" value="HELICc"/>
    <property type="match status" value="1"/>
</dbReference>
<evidence type="ECO:0000256" key="2">
    <source>
        <dbReference type="ARBA" id="ARBA00022741"/>
    </source>
</evidence>
<dbReference type="Pfam" id="PF00270">
    <property type="entry name" value="DEAD"/>
    <property type="match status" value="1"/>
</dbReference>
<dbReference type="NCBIfam" id="TIGR00614">
    <property type="entry name" value="recQ_fam"/>
    <property type="match status" value="1"/>
</dbReference>
<dbReference type="GO" id="GO:0043590">
    <property type="term" value="C:bacterial nucleoid"/>
    <property type="evidence" value="ECO:0007669"/>
    <property type="project" value="TreeGrafter"/>
</dbReference>
<keyword evidence="6" id="KW-0238">DNA-binding</keyword>
<dbReference type="EC" id="5.6.2.4" evidence="9"/>
<evidence type="ECO:0000256" key="6">
    <source>
        <dbReference type="ARBA" id="ARBA00023125"/>
    </source>
</evidence>
<dbReference type="GO" id="GO:0005737">
    <property type="term" value="C:cytoplasm"/>
    <property type="evidence" value="ECO:0007669"/>
    <property type="project" value="TreeGrafter"/>
</dbReference>
<dbReference type="eggNOG" id="COG0514">
    <property type="taxonomic scope" value="Bacteria"/>
</dbReference>
<organism evidence="12 13">
    <name type="scientific">Synechococcus elongatus (strain ATCC 33912 / PCC 7942 / FACHB-805)</name>
    <name type="common">Anacystis nidulans R2</name>
    <dbReference type="NCBI Taxonomy" id="1140"/>
    <lineage>
        <taxon>Bacteria</taxon>
        <taxon>Bacillati</taxon>
        <taxon>Cyanobacteriota</taxon>
        <taxon>Cyanophyceae</taxon>
        <taxon>Synechococcales</taxon>
        <taxon>Synechococcaceae</taxon>
        <taxon>Synechococcus</taxon>
    </lineage>
</organism>
<sequence length="487" mass="54834">MASGNAGDTACLPAMVQAASLTAQQLLQQHWGYPAFRPGQAEIVEAIAQGRDCLIIWPTGGGKSLCFQVPALLRSGLTIVVTPLIALIENQVADLQARGIAAACLHSQMAPRDRKAVLQKLPQLKLLYLAPETLLSTPLWSRLTEPTIAIAGLILDEAHCLLQWGESFRPTYLRLGAIRPALVRLGKPSFPIAAFTATAYPQEVARLSQILQLQQPQRHQRDPYRSNLVLAVKTVWTPRQRQNQLLDFLAKHQGQSGLIYLRSRRDCETWADRLRNRGYRCAAYHAGVSDRERRQIEQAWQTGSLPFAVCSSAFGMGIDKRDVRWVAHVHPPLLLSEYLQEVGRGGRDQQRAQGLTLVSEPSGWLDPSDRDRWQGFQQATQQQWEAAQRQAQQLPASGDLRSLASSNELDLALAYLQRLGQLQWLDPFRYRRRAIPTPRPAPRLDLQPLRQFLYSRDCRWRSLLQSFGSNHPTTWRCGHCDRCQTTG</sequence>
<evidence type="ECO:0000259" key="10">
    <source>
        <dbReference type="PROSITE" id="PS51192"/>
    </source>
</evidence>
<evidence type="ECO:0000256" key="3">
    <source>
        <dbReference type="ARBA" id="ARBA00022801"/>
    </source>
</evidence>
<dbReference type="GO" id="GO:0043138">
    <property type="term" value="F:3'-5' DNA helicase activity"/>
    <property type="evidence" value="ECO:0007669"/>
    <property type="project" value="UniProtKB-EC"/>
</dbReference>
<keyword evidence="5" id="KW-0067">ATP-binding</keyword>
<evidence type="ECO:0000256" key="7">
    <source>
        <dbReference type="ARBA" id="ARBA00023235"/>
    </source>
</evidence>
<evidence type="ECO:0000256" key="5">
    <source>
        <dbReference type="ARBA" id="ARBA00022840"/>
    </source>
</evidence>
<accession>Q31NN8</accession>
<dbReference type="PANTHER" id="PTHR13710:SF105">
    <property type="entry name" value="ATP-DEPENDENT DNA HELICASE Q1"/>
    <property type="match status" value="1"/>
</dbReference>
<dbReference type="InterPro" id="IPR027417">
    <property type="entry name" value="P-loop_NTPase"/>
</dbReference>
<feature type="domain" description="Helicase C-terminal" evidence="11">
    <location>
        <begin position="241"/>
        <end position="395"/>
    </location>
</feature>
<evidence type="ECO:0000313" key="13">
    <source>
        <dbReference type="Proteomes" id="UP000889800"/>
    </source>
</evidence>
<dbReference type="GO" id="GO:0005524">
    <property type="term" value="F:ATP binding"/>
    <property type="evidence" value="ECO:0007669"/>
    <property type="project" value="UniProtKB-KW"/>
</dbReference>
<evidence type="ECO:0000256" key="8">
    <source>
        <dbReference type="ARBA" id="ARBA00034617"/>
    </source>
</evidence>
<evidence type="ECO:0000256" key="1">
    <source>
        <dbReference type="ARBA" id="ARBA00005446"/>
    </source>
</evidence>
<protein>
    <recommendedName>
        <fullName evidence="9">DNA 3'-5' helicase</fullName>
        <ecNumber evidence="9">5.6.2.4</ecNumber>
    </recommendedName>
</protein>
<reference evidence="13" key="1">
    <citation type="submission" date="2005-08" db="EMBL/GenBank/DDBJ databases">
        <title>Complete sequence of chromosome 1 of Synechococcus elongatus PCC 7942.</title>
        <authorList>
            <consortium name="US DOE Joint Genome Institute"/>
            <person name="Copeland A."/>
            <person name="Lucas S."/>
            <person name="Lapidus A."/>
            <person name="Barry K."/>
            <person name="Detter J.C."/>
            <person name="Glavina T."/>
            <person name="Hammon N."/>
            <person name="Israni S."/>
            <person name="Pitluck S."/>
            <person name="Schmutz J."/>
            <person name="Larimer F."/>
            <person name="Land M."/>
            <person name="Kyrpides N."/>
            <person name="Lykidis A."/>
            <person name="Richardson P."/>
        </authorList>
    </citation>
    <scope>NUCLEOTIDE SEQUENCE [LARGE SCALE GENOMIC DNA]</scope>
    <source>
        <strain evidence="13">ATCC 33912 / PCC 7942 / FACHB-805</strain>
    </source>
</reference>
<dbReference type="BioCyc" id="SYNEL:SYNPCC7942_1301-MONOMER"/>
<dbReference type="GO" id="GO:0030894">
    <property type="term" value="C:replisome"/>
    <property type="evidence" value="ECO:0007669"/>
    <property type="project" value="TreeGrafter"/>
</dbReference>
<dbReference type="SUPFAM" id="SSF52540">
    <property type="entry name" value="P-loop containing nucleoside triphosphate hydrolases"/>
    <property type="match status" value="1"/>
</dbReference>
<dbReference type="PaxDb" id="1140-Synpcc7942_1301"/>
<evidence type="ECO:0000313" key="12">
    <source>
        <dbReference type="EMBL" id="ABB57331.1"/>
    </source>
</evidence>
<evidence type="ECO:0000256" key="9">
    <source>
        <dbReference type="ARBA" id="ARBA00034808"/>
    </source>
</evidence>
<dbReference type="Pfam" id="PF00271">
    <property type="entry name" value="Helicase_C"/>
    <property type="match status" value="1"/>
</dbReference>
<dbReference type="STRING" id="1140.Synpcc7942_1301"/>
<dbReference type="AlphaFoldDB" id="Q31NN8"/>
<dbReference type="InterPro" id="IPR014001">
    <property type="entry name" value="Helicase_ATP-bd"/>
</dbReference>
<dbReference type="PROSITE" id="PS51194">
    <property type="entry name" value="HELICASE_CTER"/>
    <property type="match status" value="1"/>
</dbReference>
<dbReference type="PANTHER" id="PTHR13710">
    <property type="entry name" value="DNA HELICASE RECQ FAMILY MEMBER"/>
    <property type="match status" value="1"/>
</dbReference>
<dbReference type="GO" id="GO:0006281">
    <property type="term" value="P:DNA repair"/>
    <property type="evidence" value="ECO:0007669"/>
    <property type="project" value="TreeGrafter"/>
</dbReference>
<dbReference type="SMART" id="SM00487">
    <property type="entry name" value="DEXDc"/>
    <property type="match status" value="1"/>
</dbReference>
<dbReference type="PROSITE" id="PS51192">
    <property type="entry name" value="HELICASE_ATP_BIND_1"/>
    <property type="match status" value="1"/>
</dbReference>
<dbReference type="InterPro" id="IPR001650">
    <property type="entry name" value="Helicase_C-like"/>
</dbReference>
<dbReference type="HOGENOM" id="CLU_001103_9_7_3"/>
<dbReference type="CDD" id="cd17920">
    <property type="entry name" value="DEXHc_RecQ"/>
    <property type="match status" value="1"/>
</dbReference>
<evidence type="ECO:0000256" key="4">
    <source>
        <dbReference type="ARBA" id="ARBA00022806"/>
    </source>
</evidence>
<keyword evidence="2" id="KW-0547">Nucleotide-binding</keyword>
<dbReference type="InterPro" id="IPR004589">
    <property type="entry name" value="DNA_helicase_ATP-dep_RecQ"/>
</dbReference>
<dbReference type="EMBL" id="CP000100">
    <property type="protein sequence ID" value="ABB57331.1"/>
    <property type="molecule type" value="Genomic_DNA"/>
</dbReference>
<gene>
    <name evidence="12" type="ordered locus">Synpcc7942_1301</name>
</gene>
<keyword evidence="4 12" id="KW-0347">Helicase</keyword>
<dbReference type="GO" id="GO:0009378">
    <property type="term" value="F:four-way junction helicase activity"/>
    <property type="evidence" value="ECO:0007669"/>
    <property type="project" value="TreeGrafter"/>
</dbReference>
<dbReference type="Gene3D" id="3.40.50.300">
    <property type="entry name" value="P-loop containing nucleotide triphosphate hydrolases"/>
    <property type="match status" value="2"/>
</dbReference>
<keyword evidence="3 12" id="KW-0378">Hydrolase</keyword>